<evidence type="ECO:0000313" key="3">
    <source>
        <dbReference type="Proteomes" id="UP001269984"/>
    </source>
</evidence>
<dbReference type="Pfam" id="PF13304">
    <property type="entry name" value="AAA_21"/>
    <property type="match status" value="1"/>
</dbReference>
<evidence type="ECO:0000259" key="1">
    <source>
        <dbReference type="Pfam" id="PF13304"/>
    </source>
</evidence>
<sequence>MIYSYGFKNYFGFKEGADVSFLLGNRVPQEISGGRKAATILGVKGANGAGKTNLLKALTFISTFCTRSFNTTDEDGIDADPYFDSDEPSEFYIDFQIDNNIYTYELGVTSEIVIYERLYRKGYVSEDSEKKSRKVLVFERNGNEVVKRISELASIDVISLKSNASLISSAFHYKFAEPLSILPEIYFFFITFTSNVGYTGLNDFTTTIESIHNISEFYHKNEKAFNFIKDIIIKSDLGICDIEIIEGINDTGKKYYFPMFYHTVGDKKYHLTIYDQSSGTKSLYVKLHLYWRALALGSVLILDEFDLNCHPFMLPKLLELFESAESNKHGAQFIFTSHITEVLEKLSKYRTYLVNKENNECYCYRLDEIGGDILRHGRAISPLYNEGKIGGVPKL</sequence>
<keyword evidence="2" id="KW-0547">Nucleotide-binding</keyword>
<dbReference type="InterPro" id="IPR003959">
    <property type="entry name" value="ATPase_AAA_core"/>
</dbReference>
<comment type="caution">
    <text evidence="2">The sequence shown here is derived from an EMBL/GenBank/DDBJ whole genome shotgun (WGS) entry which is preliminary data.</text>
</comment>
<keyword evidence="2" id="KW-0067">ATP-binding</keyword>
<dbReference type="PANTHER" id="PTHR40396">
    <property type="entry name" value="ATPASE-LIKE PROTEIN"/>
    <property type="match status" value="1"/>
</dbReference>
<evidence type="ECO:0000313" key="2">
    <source>
        <dbReference type="EMBL" id="MDW2636873.1"/>
    </source>
</evidence>
<accession>A0ABD5H5J9</accession>
<dbReference type="EMBL" id="JAWPAZ010000014">
    <property type="protein sequence ID" value="MDW2636873.1"/>
    <property type="molecule type" value="Genomic_DNA"/>
</dbReference>
<dbReference type="GO" id="GO:0005524">
    <property type="term" value="F:ATP binding"/>
    <property type="evidence" value="ECO:0007669"/>
    <property type="project" value="UniProtKB-KW"/>
</dbReference>
<protein>
    <submittedName>
        <fullName evidence="2">ATP-binding protein</fullName>
    </submittedName>
</protein>
<gene>
    <name evidence="2" type="ORF">RYZ90_23810</name>
</gene>
<name>A0ABD5H5J9_9ENTR</name>
<dbReference type="AlphaFoldDB" id="A0ABD5H5J9"/>
<dbReference type="Proteomes" id="UP001269984">
    <property type="component" value="Unassembled WGS sequence"/>
</dbReference>
<reference evidence="2 3" key="1">
    <citation type="submission" date="2023-10" db="EMBL/GenBank/DDBJ databases">
        <title>Fecal carriage and genetic characteristics of carbapenem-resistant Enterobacterales among healthy adults from four provinces of China.</title>
        <authorList>
            <person name="Li Y."/>
            <person name="Zhang R."/>
        </authorList>
    </citation>
    <scope>NUCLEOTIDE SEQUENCE [LARGE SCALE GENOMIC DNA]</scope>
    <source>
        <strain evidence="2 3">HN-71</strain>
    </source>
</reference>
<proteinExistence type="predicted"/>
<dbReference type="SUPFAM" id="SSF52540">
    <property type="entry name" value="P-loop containing nucleoside triphosphate hydrolases"/>
    <property type="match status" value="1"/>
</dbReference>
<dbReference type="Gene3D" id="3.40.50.300">
    <property type="entry name" value="P-loop containing nucleotide triphosphate hydrolases"/>
    <property type="match status" value="1"/>
</dbReference>
<dbReference type="InterPro" id="IPR027417">
    <property type="entry name" value="P-loop_NTPase"/>
</dbReference>
<dbReference type="RefSeq" id="WP_048216799.1">
    <property type="nucleotide sequence ID" value="NZ_JAWPAZ010000014.1"/>
</dbReference>
<dbReference type="PANTHER" id="PTHR40396:SF1">
    <property type="entry name" value="ATPASE AAA-TYPE CORE DOMAIN-CONTAINING PROTEIN"/>
    <property type="match status" value="1"/>
</dbReference>
<organism evidence="2 3">
    <name type="scientific">Citrobacter portucalensis</name>
    <dbReference type="NCBI Taxonomy" id="1639133"/>
    <lineage>
        <taxon>Bacteria</taxon>
        <taxon>Pseudomonadati</taxon>
        <taxon>Pseudomonadota</taxon>
        <taxon>Gammaproteobacteria</taxon>
        <taxon>Enterobacterales</taxon>
        <taxon>Enterobacteriaceae</taxon>
        <taxon>Citrobacter</taxon>
        <taxon>Citrobacter freundii complex</taxon>
    </lineage>
</organism>
<feature type="domain" description="ATPase AAA-type core" evidence="1">
    <location>
        <begin position="41"/>
        <end position="344"/>
    </location>
</feature>